<dbReference type="Pfam" id="PF24560">
    <property type="entry name" value="zf-C2H2_OTU1_C"/>
    <property type="match status" value="1"/>
</dbReference>
<evidence type="ECO:0000313" key="8">
    <source>
        <dbReference type="Proteomes" id="UP001590950"/>
    </source>
</evidence>
<evidence type="ECO:0000256" key="2">
    <source>
        <dbReference type="ARBA" id="ARBA00022490"/>
    </source>
</evidence>
<accession>A0ABR4A9S5</accession>
<dbReference type="EMBL" id="JBEFKJ010000014">
    <property type="protein sequence ID" value="KAL2042205.1"/>
    <property type="molecule type" value="Genomic_DNA"/>
</dbReference>
<dbReference type="InterPro" id="IPR013087">
    <property type="entry name" value="Znf_C2H2_type"/>
</dbReference>
<proteinExistence type="predicted"/>
<dbReference type="SMART" id="SM00166">
    <property type="entry name" value="UBX"/>
    <property type="match status" value="1"/>
</dbReference>
<dbReference type="InterPro" id="IPR001012">
    <property type="entry name" value="UBX_dom"/>
</dbReference>
<dbReference type="Gene3D" id="1.10.8.10">
    <property type="entry name" value="DNA helicase RuvA subunit, C-terminal domain"/>
    <property type="match status" value="1"/>
</dbReference>
<dbReference type="InterPro" id="IPR015940">
    <property type="entry name" value="UBA"/>
</dbReference>
<evidence type="ECO:0000259" key="6">
    <source>
        <dbReference type="PROSITE" id="PS50033"/>
    </source>
</evidence>
<comment type="caution">
    <text evidence="7">The sequence shown here is derived from an EMBL/GenBank/DDBJ whole genome shotgun (WGS) entry which is preliminary data.</text>
</comment>
<evidence type="ECO:0000256" key="4">
    <source>
        <dbReference type="SAM" id="MobiDB-lite"/>
    </source>
</evidence>
<evidence type="ECO:0000313" key="7">
    <source>
        <dbReference type="EMBL" id="KAL2042205.1"/>
    </source>
</evidence>
<dbReference type="InterPro" id="IPR009060">
    <property type="entry name" value="UBA-like_sf"/>
</dbReference>
<evidence type="ECO:0000256" key="3">
    <source>
        <dbReference type="ARBA" id="ARBA00023054"/>
    </source>
</evidence>
<keyword evidence="2" id="KW-0963">Cytoplasm</keyword>
<dbReference type="InterPro" id="IPR029071">
    <property type="entry name" value="Ubiquitin-like_domsf"/>
</dbReference>
<dbReference type="PANTHER" id="PTHR46340:SF1">
    <property type="entry name" value="UBX DOMAIN-CONTAINING PROTEIN 1"/>
    <property type="match status" value="1"/>
</dbReference>
<dbReference type="PROSITE" id="PS00028">
    <property type="entry name" value="ZINC_FINGER_C2H2_1"/>
    <property type="match status" value="1"/>
</dbReference>
<organism evidence="7 8">
    <name type="scientific">Stereocaulon virgatum</name>
    <dbReference type="NCBI Taxonomy" id="373712"/>
    <lineage>
        <taxon>Eukaryota</taxon>
        <taxon>Fungi</taxon>
        <taxon>Dikarya</taxon>
        <taxon>Ascomycota</taxon>
        <taxon>Pezizomycotina</taxon>
        <taxon>Lecanoromycetes</taxon>
        <taxon>OSLEUM clade</taxon>
        <taxon>Lecanoromycetidae</taxon>
        <taxon>Lecanorales</taxon>
        <taxon>Lecanorineae</taxon>
        <taxon>Stereocaulaceae</taxon>
        <taxon>Stereocaulon</taxon>
    </lineage>
</organism>
<dbReference type="Pfam" id="PF00789">
    <property type="entry name" value="UBX"/>
    <property type="match status" value="1"/>
</dbReference>
<dbReference type="InterPro" id="IPR057766">
    <property type="entry name" value="Znf-C2H2_OTU1-like_C"/>
</dbReference>
<evidence type="ECO:0008006" key="9">
    <source>
        <dbReference type="Google" id="ProtNLM"/>
    </source>
</evidence>
<dbReference type="Pfam" id="PF22562">
    <property type="entry name" value="UBA_7"/>
    <property type="match status" value="1"/>
</dbReference>
<name>A0ABR4A9S5_9LECA</name>
<dbReference type="PROSITE" id="PS50030">
    <property type="entry name" value="UBA"/>
    <property type="match status" value="1"/>
</dbReference>
<comment type="subcellular location">
    <subcellularLocation>
        <location evidence="1">Cytoplasm</location>
    </subcellularLocation>
</comment>
<feature type="region of interest" description="Disordered" evidence="4">
    <location>
        <begin position="49"/>
        <end position="72"/>
    </location>
</feature>
<dbReference type="PANTHER" id="PTHR46340">
    <property type="entry name" value="UBX DOMAIN-CONTAINING PROTEIN 1"/>
    <property type="match status" value="1"/>
</dbReference>
<evidence type="ECO:0000256" key="1">
    <source>
        <dbReference type="ARBA" id="ARBA00004496"/>
    </source>
</evidence>
<dbReference type="SUPFAM" id="SSF54236">
    <property type="entry name" value="Ubiquitin-like"/>
    <property type="match status" value="1"/>
</dbReference>
<gene>
    <name evidence="7" type="ORF">N7G274_004693</name>
</gene>
<dbReference type="CDD" id="cd01767">
    <property type="entry name" value="UBX"/>
    <property type="match status" value="1"/>
</dbReference>
<sequence length="315" mass="35011">MASTDLDTLIDMGFDKPRAELAVKRTNGLQDALEWLEKNQDVSFEEITAAEADSKETDPNTQADALKPGEEAKSLVCNDCGRKFRSQAQAEFHASKSGHVDFAESTEEIAPLTEEEKKAKLEELRRKLAEKRAEGSEQDRLDKKKNEEIRRKSTKETADIKEELKKKEQLKEAAAKKREKQEEIAAKERIKQKIAADKEERRLKTEKEKAEREGRAPPVAPKAAATPPASRPIASKPAAAYTETRLRLQTPSGSVQKSFPIETSLFEVAAAVTQESGVEVTSFTQNYPKKVFDTIDFGATLKELGLVPSASLIVK</sequence>
<evidence type="ECO:0000259" key="5">
    <source>
        <dbReference type="PROSITE" id="PS50030"/>
    </source>
</evidence>
<keyword evidence="8" id="KW-1185">Reference proteome</keyword>
<feature type="domain" description="UBX" evidence="6">
    <location>
        <begin position="237"/>
        <end position="314"/>
    </location>
</feature>
<dbReference type="SUPFAM" id="SSF46934">
    <property type="entry name" value="UBA-like"/>
    <property type="match status" value="1"/>
</dbReference>
<dbReference type="PROSITE" id="PS50033">
    <property type="entry name" value="UBX"/>
    <property type="match status" value="1"/>
</dbReference>
<feature type="region of interest" description="Disordered" evidence="4">
    <location>
        <begin position="92"/>
        <end position="242"/>
    </location>
</feature>
<reference evidence="7 8" key="1">
    <citation type="submission" date="2024-09" db="EMBL/GenBank/DDBJ databases">
        <title>Rethinking Asexuality: The Enigmatic Case of Functional Sexual Genes in Lepraria (Stereocaulaceae).</title>
        <authorList>
            <person name="Doellman M."/>
            <person name="Sun Y."/>
            <person name="Barcenas-Pena A."/>
            <person name="Lumbsch H.T."/>
            <person name="Grewe F."/>
        </authorList>
    </citation>
    <scope>NUCLEOTIDE SEQUENCE [LARGE SCALE GENOMIC DNA]</scope>
    <source>
        <strain evidence="7 8">Mercado 3170</strain>
    </source>
</reference>
<protein>
    <recommendedName>
        <fullName evidence="9">UBA domain-containing protein</fullName>
    </recommendedName>
</protein>
<feature type="compositionally biased region" description="Low complexity" evidence="4">
    <location>
        <begin position="221"/>
        <end position="232"/>
    </location>
</feature>
<feature type="domain" description="UBA" evidence="5">
    <location>
        <begin position="1"/>
        <end position="39"/>
    </location>
</feature>
<keyword evidence="3" id="KW-0175">Coiled coil</keyword>
<feature type="compositionally biased region" description="Basic and acidic residues" evidence="4">
    <location>
        <begin position="114"/>
        <end position="215"/>
    </location>
</feature>
<dbReference type="Gene3D" id="3.10.20.90">
    <property type="entry name" value="Phosphatidylinositol 3-kinase Catalytic Subunit, Chain A, domain 1"/>
    <property type="match status" value="1"/>
</dbReference>
<dbReference type="Proteomes" id="UP001590950">
    <property type="component" value="Unassembled WGS sequence"/>
</dbReference>